<dbReference type="EMBL" id="CP002669">
    <property type="protein sequence ID" value="AEC45816.1"/>
    <property type="molecule type" value="Genomic_DNA"/>
</dbReference>
<name>A0ABM5M562_MESHM</name>
<dbReference type="Proteomes" id="UP000008738">
    <property type="component" value="Chromosome"/>
</dbReference>
<organism evidence="1 2">
    <name type="scientific">Mesomycoplasma hyorhinis (strain MCLD)</name>
    <name type="common">Mycoplasma hyorhinis</name>
    <dbReference type="NCBI Taxonomy" id="936139"/>
    <lineage>
        <taxon>Bacteria</taxon>
        <taxon>Bacillati</taxon>
        <taxon>Mycoplasmatota</taxon>
        <taxon>Mycoplasmoidales</taxon>
        <taxon>Metamycoplasmataceae</taxon>
        <taxon>Mesomycoplasma</taxon>
    </lineage>
</organism>
<gene>
    <name evidence="1" type="ordered locus">SRH_01260</name>
</gene>
<evidence type="ECO:0000313" key="2">
    <source>
        <dbReference type="Proteomes" id="UP000008738"/>
    </source>
</evidence>
<protein>
    <submittedName>
        <fullName evidence="1">Uncharacterized protein</fullName>
    </submittedName>
</protein>
<reference evidence="1 2" key="1">
    <citation type="journal article" date="2011" name="J. Bacteriol.">
        <title>Genome analysis of a Mycoplasma hyorhinis strain derived from a primary human melanoma cell line.</title>
        <authorList>
            <person name="Kornspan J.D."/>
            <person name="Lysnyansky I."/>
            <person name="Kahan T."/>
            <person name="Herrmann R."/>
            <person name="Rottem S."/>
            <person name="Nir-Paz R."/>
        </authorList>
    </citation>
    <scope>NUCLEOTIDE SEQUENCE [LARGE SCALE GENOMIC DNA]</scope>
    <source>
        <strain evidence="1 2">MCLD</strain>
    </source>
</reference>
<sequence length="40" mass="4780">MLKQGLCQKKKKSNVKKVLFSSKINKQTDYKKHLKNEQMK</sequence>
<proteinExistence type="predicted"/>
<evidence type="ECO:0000313" key="1">
    <source>
        <dbReference type="EMBL" id="AEC45816.1"/>
    </source>
</evidence>
<accession>A0ABM5M562</accession>
<keyword evidence="2" id="KW-1185">Reference proteome</keyword>